<feature type="domain" description="Methionyl/Leucyl tRNA synthetase" evidence="11">
    <location>
        <begin position="53"/>
        <end position="439"/>
    </location>
</feature>
<dbReference type="OrthoDB" id="24670at2759"/>
<proteinExistence type="inferred from homology"/>
<comment type="caution">
    <text evidence="13">The sequence shown here is derived from an EMBL/GenBank/DDBJ whole genome shotgun (WGS) entry which is preliminary data.</text>
</comment>
<sequence>MPLAVTARRSTWARPSLLQRRLWSPVTVGPHTCLQPRYRSKSTTATPTLPTTFVTTPIYYVNAAPHVGHLYSSVLADTLARYHRLQGRPVFLSTGTDEHGLKIQQAASRAGHTSPQAYCDQVAERFCQLGAAAHIAHDDFIRTTEDRHRLTVQRFWRALLARGHIYKGSYAGWYSVSDEAFYTPDQVMEVPETKQMVAKESGSAVEWTEEENYKFRLSAFVPRLLDLYTQSTGRIIPDSRARQVIQALQEYQQNTDDPTACDLSVSRPRSRLQWGIPVPDDPNHTIYVWLDALVNYLTVASASPVGSAPPAVTSADLARPFHLASDYPRFPPTLQIVGKDILKFHAIFWPAFLLALDLPLPGRIVAHAHWTMGNHKMSKSRGNVADPFAVMDRYGVDPVRFFLMHHGGLAHDADFSEDRILVDYRSLLVDQLGNLVARCAAKAFSPNFNAFSSLAASLQAPESVEAQGITDLDREIIGALRDLPETVRVAYEQPDVRSAITHIFDHVAHINKYVTLTEPWNLRKRTDDAAAERQLRLVLFLALESARVAAVMLQPVMPTKAGQVLDALGVPAHQRTWADTAFGAGWPSAGGVDYTALASTADKVVFPRKI</sequence>
<dbReference type="GO" id="GO:0006431">
    <property type="term" value="P:methionyl-tRNA aminoacylation"/>
    <property type="evidence" value="ECO:0007669"/>
    <property type="project" value="InterPro"/>
</dbReference>
<evidence type="ECO:0000256" key="8">
    <source>
        <dbReference type="ARBA" id="ARBA00047364"/>
    </source>
</evidence>
<evidence type="ECO:0000259" key="12">
    <source>
        <dbReference type="Pfam" id="PF19303"/>
    </source>
</evidence>
<dbReference type="EC" id="6.1.1.10" evidence="2"/>
<reference evidence="13" key="1">
    <citation type="submission" date="2022-07" db="EMBL/GenBank/DDBJ databases">
        <title>Phylogenomic reconstructions and comparative analyses of Kickxellomycotina fungi.</title>
        <authorList>
            <person name="Reynolds N.K."/>
            <person name="Stajich J.E."/>
            <person name="Barry K."/>
            <person name="Grigoriev I.V."/>
            <person name="Crous P."/>
            <person name="Smith M.E."/>
        </authorList>
    </citation>
    <scope>NUCLEOTIDE SEQUENCE</scope>
    <source>
        <strain evidence="13">RSA 861</strain>
    </source>
</reference>
<comment type="similarity">
    <text evidence="1 10">Belongs to the class-I aminoacyl-tRNA synthetase family.</text>
</comment>
<evidence type="ECO:0000256" key="9">
    <source>
        <dbReference type="ARBA" id="ARBA00068817"/>
    </source>
</evidence>
<organism evidence="13 14">
    <name type="scientific">Tieghemiomyces parasiticus</name>
    <dbReference type="NCBI Taxonomy" id="78921"/>
    <lineage>
        <taxon>Eukaryota</taxon>
        <taxon>Fungi</taxon>
        <taxon>Fungi incertae sedis</taxon>
        <taxon>Zoopagomycota</taxon>
        <taxon>Kickxellomycotina</taxon>
        <taxon>Dimargaritomycetes</taxon>
        <taxon>Dimargaritales</taxon>
        <taxon>Dimargaritaceae</taxon>
        <taxon>Tieghemiomyces</taxon>
    </lineage>
</organism>
<evidence type="ECO:0000256" key="7">
    <source>
        <dbReference type="ARBA" id="ARBA00023146"/>
    </source>
</evidence>
<dbReference type="EMBL" id="JANBPT010000019">
    <property type="protein sequence ID" value="KAJ1929992.1"/>
    <property type="molecule type" value="Genomic_DNA"/>
</dbReference>
<dbReference type="FunFam" id="2.170.220.10:FF:000001">
    <property type="entry name" value="methionine--tRNA ligase, mitochondrial"/>
    <property type="match status" value="1"/>
</dbReference>
<dbReference type="Gene3D" id="1.10.730.10">
    <property type="entry name" value="Isoleucyl-tRNA Synthetase, Domain 1"/>
    <property type="match status" value="1"/>
</dbReference>
<keyword evidence="14" id="KW-1185">Reference proteome</keyword>
<dbReference type="InterPro" id="IPR014729">
    <property type="entry name" value="Rossmann-like_a/b/a_fold"/>
</dbReference>
<dbReference type="InterPro" id="IPR014758">
    <property type="entry name" value="Met-tRNA_synth"/>
</dbReference>
<evidence type="ECO:0000313" key="14">
    <source>
        <dbReference type="Proteomes" id="UP001150569"/>
    </source>
</evidence>
<dbReference type="Gene3D" id="3.40.50.620">
    <property type="entry name" value="HUPs"/>
    <property type="match status" value="1"/>
</dbReference>
<evidence type="ECO:0000256" key="4">
    <source>
        <dbReference type="ARBA" id="ARBA00022741"/>
    </source>
</evidence>
<evidence type="ECO:0000256" key="10">
    <source>
        <dbReference type="RuleBase" id="RU363039"/>
    </source>
</evidence>
<name>A0A9W8AG20_9FUNG</name>
<protein>
    <recommendedName>
        <fullName evidence="9">Probable methionine--tRNA ligase, mitochondrial</fullName>
        <ecNumber evidence="2">6.1.1.10</ecNumber>
    </recommendedName>
</protein>
<evidence type="ECO:0000256" key="3">
    <source>
        <dbReference type="ARBA" id="ARBA00022598"/>
    </source>
</evidence>
<dbReference type="NCBIfam" id="TIGR00398">
    <property type="entry name" value="metG"/>
    <property type="match status" value="1"/>
</dbReference>
<dbReference type="PANTHER" id="PTHR43326">
    <property type="entry name" value="METHIONYL-TRNA SYNTHETASE"/>
    <property type="match status" value="1"/>
</dbReference>
<feature type="domain" description="Methionyl-tRNA synthetase anticodon-binding" evidence="12">
    <location>
        <begin position="471"/>
        <end position="580"/>
    </location>
</feature>
<dbReference type="Proteomes" id="UP001150569">
    <property type="component" value="Unassembled WGS sequence"/>
</dbReference>
<dbReference type="InterPro" id="IPR023457">
    <property type="entry name" value="Met-tRNA_synth_2"/>
</dbReference>
<evidence type="ECO:0000259" key="11">
    <source>
        <dbReference type="Pfam" id="PF09334"/>
    </source>
</evidence>
<dbReference type="InterPro" id="IPR009080">
    <property type="entry name" value="tRNAsynth_Ia_anticodon-bd"/>
</dbReference>
<dbReference type="PRINTS" id="PR01041">
    <property type="entry name" value="TRNASYNTHMET"/>
</dbReference>
<evidence type="ECO:0000256" key="5">
    <source>
        <dbReference type="ARBA" id="ARBA00022840"/>
    </source>
</evidence>
<keyword evidence="3 10" id="KW-0436">Ligase</keyword>
<dbReference type="InterPro" id="IPR015413">
    <property type="entry name" value="Methionyl/Leucyl_tRNA_Synth"/>
</dbReference>
<dbReference type="AlphaFoldDB" id="A0A9W8AG20"/>
<dbReference type="Pfam" id="PF19303">
    <property type="entry name" value="Anticodon_3"/>
    <property type="match status" value="1"/>
</dbReference>
<dbReference type="GO" id="GO:0005739">
    <property type="term" value="C:mitochondrion"/>
    <property type="evidence" value="ECO:0007669"/>
    <property type="project" value="UniProtKB-ARBA"/>
</dbReference>
<dbReference type="CDD" id="cd00814">
    <property type="entry name" value="MetRS_core"/>
    <property type="match status" value="1"/>
</dbReference>
<keyword evidence="4 10" id="KW-0547">Nucleotide-binding</keyword>
<evidence type="ECO:0000256" key="6">
    <source>
        <dbReference type="ARBA" id="ARBA00022917"/>
    </source>
</evidence>
<evidence type="ECO:0000256" key="1">
    <source>
        <dbReference type="ARBA" id="ARBA00005594"/>
    </source>
</evidence>
<accession>A0A9W8AG20</accession>
<keyword evidence="7 10" id="KW-0030">Aminoacyl-tRNA synthetase</keyword>
<dbReference type="Gene3D" id="2.170.220.10">
    <property type="match status" value="1"/>
</dbReference>
<gene>
    <name evidence="13" type="primary">MSM1_1</name>
    <name evidence="13" type="ORF">IWQ60_000721</name>
</gene>
<evidence type="ECO:0000256" key="2">
    <source>
        <dbReference type="ARBA" id="ARBA00012838"/>
    </source>
</evidence>
<evidence type="ECO:0000313" key="13">
    <source>
        <dbReference type="EMBL" id="KAJ1929992.1"/>
    </source>
</evidence>
<dbReference type="SUPFAM" id="SSF52374">
    <property type="entry name" value="Nucleotidylyl transferase"/>
    <property type="match status" value="1"/>
</dbReference>
<dbReference type="SUPFAM" id="SSF47323">
    <property type="entry name" value="Anticodon-binding domain of a subclass of class I aminoacyl-tRNA synthetases"/>
    <property type="match status" value="1"/>
</dbReference>
<dbReference type="PANTHER" id="PTHR43326:SF1">
    <property type="entry name" value="METHIONINE--TRNA LIGASE, MITOCHONDRIAL"/>
    <property type="match status" value="1"/>
</dbReference>
<dbReference type="Pfam" id="PF09334">
    <property type="entry name" value="tRNA-synt_1g"/>
    <property type="match status" value="1"/>
</dbReference>
<dbReference type="GO" id="GO:0004825">
    <property type="term" value="F:methionine-tRNA ligase activity"/>
    <property type="evidence" value="ECO:0007669"/>
    <property type="project" value="UniProtKB-EC"/>
</dbReference>
<dbReference type="InterPro" id="IPR033911">
    <property type="entry name" value="MetRS_core"/>
</dbReference>
<keyword evidence="5 10" id="KW-0067">ATP-binding</keyword>
<dbReference type="GO" id="GO:0005524">
    <property type="term" value="F:ATP binding"/>
    <property type="evidence" value="ECO:0007669"/>
    <property type="project" value="UniProtKB-KW"/>
</dbReference>
<keyword evidence="6 10" id="KW-0648">Protein biosynthesis</keyword>
<dbReference type="InterPro" id="IPR041872">
    <property type="entry name" value="Anticodon_Met"/>
</dbReference>
<comment type="catalytic activity">
    <reaction evidence="8">
        <text>tRNA(Met) + L-methionine + ATP = L-methionyl-tRNA(Met) + AMP + diphosphate</text>
        <dbReference type="Rhea" id="RHEA:13481"/>
        <dbReference type="Rhea" id="RHEA-COMP:9667"/>
        <dbReference type="Rhea" id="RHEA-COMP:9698"/>
        <dbReference type="ChEBI" id="CHEBI:30616"/>
        <dbReference type="ChEBI" id="CHEBI:33019"/>
        <dbReference type="ChEBI" id="CHEBI:57844"/>
        <dbReference type="ChEBI" id="CHEBI:78442"/>
        <dbReference type="ChEBI" id="CHEBI:78530"/>
        <dbReference type="ChEBI" id="CHEBI:456215"/>
        <dbReference type="EC" id="6.1.1.10"/>
    </reaction>
</comment>